<proteinExistence type="predicted"/>
<evidence type="ECO:0000313" key="4">
    <source>
        <dbReference type="Proteomes" id="UP000054248"/>
    </source>
</evidence>
<organism evidence="3 4">
    <name type="scientific">Tulasnella calospora MUT 4182</name>
    <dbReference type="NCBI Taxonomy" id="1051891"/>
    <lineage>
        <taxon>Eukaryota</taxon>
        <taxon>Fungi</taxon>
        <taxon>Dikarya</taxon>
        <taxon>Basidiomycota</taxon>
        <taxon>Agaricomycotina</taxon>
        <taxon>Agaricomycetes</taxon>
        <taxon>Cantharellales</taxon>
        <taxon>Tulasnellaceae</taxon>
        <taxon>Tulasnella</taxon>
    </lineage>
</organism>
<protein>
    <submittedName>
        <fullName evidence="3">Uncharacterized protein</fullName>
    </submittedName>
</protein>
<dbReference type="OrthoDB" id="3249162at2759"/>
<feature type="coiled-coil region" evidence="1">
    <location>
        <begin position="36"/>
        <end position="63"/>
    </location>
</feature>
<evidence type="ECO:0000256" key="2">
    <source>
        <dbReference type="SAM" id="Phobius"/>
    </source>
</evidence>
<evidence type="ECO:0000313" key="3">
    <source>
        <dbReference type="EMBL" id="KIO30883.1"/>
    </source>
</evidence>
<feature type="transmembrane region" description="Helical" evidence="2">
    <location>
        <begin position="144"/>
        <end position="161"/>
    </location>
</feature>
<dbReference type="Proteomes" id="UP000054248">
    <property type="component" value="Unassembled WGS sequence"/>
</dbReference>
<keyword evidence="4" id="KW-1185">Reference proteome</keyword>
<keyword evidence="2" id="KW-1133">Transmembrane helix</keyword>
<keyword evidence="2" id="KW-0812">Transmembrane</keyword>
<keyword evidence="1" id="KW-0175">Coiled coil</keyword>
<name>A0A0C3LAI1_9AGAM</name>
<sequence>MPILGEITNTFSDALRDARVQLKQDRERTFRVLGEVKSINDEIKRREEETQKLRAEANALVSQTQAIRANAIELRREREVLPRDAKVMNKDDIDVDELRGDVRNVVQQVVPDIMVSAAPPPTAASHPRRASVHRYPVYGCRARVLAALVAFSIIGSSVWLLK</sequence>
<accession>A0A0C3LAI1</accession>
<dbReference type="AlphaFoldDB" id="A0A0C3LAI1"/>
<keyword evidence="2" id="KW-0472">Membrane</keyword>
<reference evidence="4" key="2">
    <citation type="submission" date="2015-01" db="EMBL/GenBank/DDBJ databases">
        <title>Evolutionary Origins and Diversification of the Mycorrhizal Mutualists.</title>
        <authorList>
            <consortium name="DOE Joint Genome Institute"/>
            <consortium name="Mycorrhizal Genomics Consortium"/>
            <person name="Kohler A."/>
            <person name="Kuo A."/>
            <person name="Nagy L.G."/>
            <person name="Floudas D."/>
            <person name="Copeland A."/>
            <person name="Barry K.W."/>
            <person name="Cichocki N."/>
            <person name="Veneault-Fourrey C."/>
            <person name="LaButti K."/>
            <person name="Lindquist E.A."/>
            <person name="Lipzen A."/>
            <person name="Lundell T."/>
            <person name="Morin E."/>
            <person name="Murat C."/>
            <person name="Riley R."/>
            <person name="Ohm R."/>
            <person name="Sun H."/>
            <person name="Tunlid A."/>
            <person name="Henrissat B."/>
            <person name="Grigoriev I.V."/>
            <person name="Hibbett D.S."/>
            <person name="Martin F."/>
        </authorList>
    </citation>
    <scope>NUCLEOTIDE SEQUENCE [LARGE SCALE GENOMIC DNA]</scope>
    <source>
        <strain evidence="4">MUT 4182</strain>
    </source>
</reference>
<gene>
    <name evidence="3" type="ORF">M407DRAFT_5327</name>
</gene>
<dbReference type="HOGENOM" id="CLU_1636656_0_0_1"/>
<dbReference type="EMBL" id="KN822967">
    <property type="protein sequence ID" value="KIO30883.1"/>
    <property type="molecule type" value="Genomic_DNA"/>
</dbReference>
<reference evidence="3 4" key="1">
    <citation type="submission" date="2014-04" db="EMBL/GenBank/DDBJ databases">
        <authorList>
            <consortium name="DOE Joint Genome Institute"/>
            <person name="Kuo A."/>
            <person name="Girlanda M."/>
            <person name="Perotto S."/>
            <person name="Kohler A."/>
            <person name="Nagy L.G."/>
            <person name="Floudas D."/>
            <person name="Copeland A."/>
            <person name="Barry K.W."/>
            <person name="Cichocki N."/>
            <person name="Veneault-Fourrey C."/>
            <person name="LaButti K."/>
            <person name="Lindquist E.A."/>
            <person name="Lipzen A."/>
            <person name="Lundell T."/>
            <person name="Morin E."/>
            <person name="Murat C."/>
            <person name="Sun H."/>
            <person name="Tunlid A."/>
            <person name="Henrissat B."/>
            <person name="Grigoriev I.V."/>
            <person name="Hibbett D.S."/>
            <person name="Martin F."/>
            <person name="Nordberg H.P."/>
            <person name="Cantor M.N."/>
            <person name="Hua S.X."/>
        </authorList>
    </citation>
    <scope>NUCLEOTIDE SEQUENCE [LARGE SCALE GENOMIC DNA]</scope>
    <source>
        <strain evidence="3 4">MUT 4182</strain>
    </source>
</reference>
<evidence type="ECO:0000256" key="1">
    <source>
        <dbReference type="SAM" id="Coils"/>
    </source>
</evidence>